<dbReference type="InterPro" id="IPR005039">
    <property type="entry name" value="Ant_C"/>
</dbReference>
<proteinExistence type="predicted"/>
<dbReference type="RefSeq" id="WP_080982058.1">
    <property type="nucleotide sequence ID" value="NZ_JWAO01000508.1"/>
</dbReference>
<gene>
    <name evidence="2" type="ORF">CO711_26385</name>
</gene>
<dbReference type="Proteomes" id="UP000218103">
    <property type="component" value="Chromosome 2"/>
</dbReference>
<reference evidence="3" key="1">
    <citation type="submission" date="2017-09" db="EMBL/GenBank/DDBJ databases">
        <title>FDA dAtabase for Regulatory Grade micrObial Sequences (FDA-ARGOS): Supporting development and validation of Infectious Disease Dx tests.</title>
        <authorList>
            <person name="Minogue T."/>
            <person name="Wolcott M."/>
            <person name="Wasieloski L."/>
            <person name="Aguilar W."/>
            <person name="Moore D."/>
            <person name="Tallon L.J."/>
            <person name="Sadzewicz L."/>
            <person name="Ott S."/>
            <person name="Zhao X."/>
            <person name="Nagaraj S."/>
            <person name="Vavikolanu K."/>
            <person name="Aluvathingal J."/>
            <person name="Nadendla S."/>
            <person name="Sichtig H."/>
        </authorList>
    </citation>
    <scope>NUCLEOTIDE SEQUENCE [LARGE SCALE GENOMIC DNA]</scope>
    <source>
        <strain evidence="3">FDAARGOS_388</strain>
    </source>
</reference>
<dbReference type="EMBL" id="CP023521">
    <property type="protein sequence ID" value="ATF83380.1"/>
    <property type="molecule type" value="Genomic_DNA"/>
</dbReference>
<keyword evidence="3" id="KW-1185">Reference proteome</keyword>
<organism evidence="2 3">
    <name type="scientific">Burkholderia cepacia</name>
    <name type="common">Pseudomonas cepacia</name>
    <dbReference type="NCBI Taxonomy" id="292"/>
    <lineage>
        <taxon>Bacteria</taxon>
        <taxon>Pseudomonadati</taxon>
        <taxon>Pseudomonadota</taxon>
        <taxon>Betaproteobacteria</taxon>
        <taxon>Burkholderiales</taxon>
        <taxon>Burkholderiaceae</taxon>
        <taxon>Burkholderia</taxon>
        <taxon>Burkholderia cepacia complex</taxon>
    </lineage>
</organism>
<sequence>MNFDPAQPVTMSSRDIADLVGSRHDNVRVTIERLTERGVIALPAMQEKATGGRPTFEYMFSGEQGKRDSIVVVAQLSPEFTARLVDRWQELETQVATHAVKPAFLIPKTLGEALRLAADLEEQRAALAFDNEAKAKLIEQQQPHVEHSQALLATDEVLDMATMAQKLTQAGYNIGRNRLFVLLREDKILKADGTPYRDYAPWFYLATRVYTDENGTEHASHTVRVTAQGEAALLRKYVPKRTAFVAKANPPKRGLFKPRVSTDESRTIAH</sequence>
<feature type="domain" description="Antirepressor protein C-terminal" evidence="1">
    <location>
        <begin position="138"/>
        <end position="236"/>
    </location>
</feature>
<evidence type="ECO:0000313" key="2">
    <source>
        <dbReference type="EMBL" id="ATF83380.1"/>
    </source>
</evidence>
<accession>A0ABM6P897</accession>
<dbReference type="Pfam" id="PF03374">
    <property type="entry name" value="ANT"/>
    <property type="match status" value="1"/>
</dbReference>
<evidence type="ECO:0000259" key="1">
    <source>
        <dbReference type="Pfam" id="PF03374"/>
    </source>
</evidence>
<name>A0ABM6P897_BURCE</name>
<evidence type="ECO:0000313" key="3">
    <source>
        <dbReference type="Proteomes" id="UP000218103"/>
    </source>
</evidence>
<protein>
    <recommendedName>
        <fullName evidence="1">Antirepressor protein C-terminal domain-containing protein</fullName>
    </recommendedName>
</protein>